<dbReference type="PROSITE" id="PS50801">
    <property type="entry name" value="STAS"/>
    <property type="match status" value="1"/>
</dbReference>
<gene>
    <name evidence="2" type="ORF">FA727_05805</name>
</gene>
<dbReference type="Pfam" id="PF01740">
    <property type="entry name" value="STAS"/>
    <property type="match status" value="1"/>
</dbReference>
<comment type="caution">
    <text evidence="2">The sequence shown here is derived from an EMBL/GenBank/DDBJ whole genome shotgun (WGS) entry which is preliminary data.</text>
</comment>
<dbReference type="OrthoDB" id="2677458at2"/>
<proteinExistence type="predicted"/>
<reference evidence="2 3" key="1">
    <citation type="journal article" date="2011" name="J. Microbiol.">
        <title>Bacillus kyonggiensis sp. nov., isolated from soil of a lettuce field.</title>
        <authorList>
            <person name="Dong K."/>
            <person name="Lee S."/>
        </authorList>
    </citation>
    <scope>NUCLEOTIDE SEQUENCE [LARGE SCALE GENOMIC DNA]</scope>
    <source>
        <strain evidence="2 3">NB22</strain>
    </source>
</reference>
<dbReference type="SUPFAM" id="SSF52091">
    <property type="entry name" value="SpoIIaa-like"/>
    <property type="match status" value="1"/>
</dbReference>
<organism evidence="2 3">
    <name type="scientific">Robertmurraya kyonggiensis</name>
    <dbReference type="NCBI Taxonomy" id="1037680"/>
    <lineage>
        <taxon>Bacteria</taxon>
        <taxon>Bacillati</taxon>
        <taxon>Bacillota</taxon>
        <taxon>Bacilli</taxon>
        <taxon>Bacillales</taxon>
        <taxon>Bacillaceae</taxon>
        <taxon>Robertmurraya</taxon>
    </lineage>
</organism>
<dbReference type="PANTHER" id="PTHR33745">
    <property type="entry name" value="RSBT ANTAGONIST PROTEIN RSBS-RELATED"/>
    <property type="match status" value="1"/>
</dbReference>
<evidence type="ECO:0000259" key="1">
    <source>
        <dbReference type="PROSITE" id="PS50801"/>
    </source>
</evidence>
<dbReference type="Gene3D" id="3.30.750.24">
    <property type="entry name" value="STAS domain"/>
    <property type="match status" value="1"/>
</dbReference>
<dbReference type="InterPro" id="IPR036513">
    <property type="entry name" value="STAS_dom_sf"/>
</dbReference>
<evidence type="ECO:0000313" key="3">
    <source>
        <dbReference type="Proteomes" id="UP000307756"/>
    </source>
</evidence>
<sequence length="273" mass="31161">MTNKTEFSTTLIHNAENIARQLLEYSLNALPFEVPQVVIDRNLKYQTEFVSFLGKAMELESEEIVANEFKEWHKIYVEESTYALNKVSSLVAPYPAFRLFFQKKLMNMMEELNLSLKDCFFIIGRFDYVLDISLADSIIAYERYNTEKHNQIRKEILELASPVVPLRNGVAVLPLIGSIDLDRTEHLLEHTVPKIGSMNISTLILDCSGIYTVDTEVTTFVFRMSEVLKLLGIQMVLTGLRPELAQKMVQIGTDFSSLITFSSVKTALDTWLS</sequence>
<dbReference type="CDD" id="cd07041">
    <property type="entry name" value="STAS_RsbR_RsbS_like"/>
    <property type="match status" value="1"/>
</dbReference>
<dbReference type="InterPro" id="IPR002645">
    <property type="entry name" value="STAS_dom"/>
</dbReference>
<feature type="domain" description="STAS" evidence="1">
    <location>
        <begin position="160"/>
        <end position="271"/>
    </location>
</feature>
<dbReference type="AlphaFoldDB" id="A0A4U1DA89"/>
<name>A0A4U1DA89_9BACI</name>
<dbReference type="InterPro" id="IPR051932">
    <property type="entry name" value="Bact_StressResp_Reg"/>
</dbReference>
<dbReference type="Proteomes" id="UP000307756">
    <property type="component" value="Unassembled WGS sequence"/>
</dbReference>
<dbReference type="EMBL" id="SWBM01000001">
    <property type="protein sequence ID" value="TKC19058.1"/>
    <property type="molecule type" value="Genomic_DNA"/>
</dbReference>
<dbReference type="RefSeq" id="WP_136829843.1">
    <property type="nucleotide sequence ID" value="NZ_SWBM01000001.1"/>
</dbReference>
<accession>A0A4U1DA89</accession>
<evidence type="ECO:0000313" key="2">
    <source>
        <dbReference type="EMBL" id="TKC19058.1"/>
    </source>
</evidence>
<protein>
    <submittedName>
        <fullName evidence="2">STAS domain-containing protein</fullName>
    </submittedName>
</protein>
<keyword evidence="3" id="KW-1185">Reference proteome</keyword>
<dbReference type="PANTHER" id="PTHR33745:SF8">
    <property type="entry name" value="BLUE-LIGHT PHOTORECEPTOR"/>
    <property type="match status" value="1"/>
</dbReference>